<organism evidence="5 6">
    <name type="scientific">Coprococcus hominis</name>
    <name type="common">ex Liu et al. 2022</name>
    <dbReference type="NCBI Taxonomy" id="2763039"/>
    <lineage>
        <taxon>Bacteria</taxon>
        <taxon>Bacillati</taxon>
        <taxon>Bacillota</taxon>
        <taxon>Clostridia</taxon>
        <taxon>Lachnospirales</taxon>
        <taxon>Lachnospiraceae</taxon>
        <taxon>Coprococcus</taxon>
    </lineage>
</organism>
<keyword evidence="1" id="KW-0813">Transport</keyword>
<dbReference type="InterPro" id="IPR003593">
    <property type="entry name" value="AAA+_ATPase"/>
</dbReference>
<dbReference type="RefSeq" id="WP_033121792.1">
    <property type="nucleotide sequence ID" value="NZ_JACOOX010000001.1"/>
</dbReference>
<dbReference type="AlphaFoldDB" id="A0A8I0AEC6"/>
<dbReference type="GO" id="GO:0005524">
    <property type="term" value="F:ATP binding"/>
    <property type="evidence" value="ECO:0007669"/>
    <property type="project" value="UniProtKB-KW"/>
</dbReference>
<dbReference type="SUPFAM" id="SSF52540">
    <property type="entry name" value="P-loop containing nucleoside triphosphate hydrolases"/>
    <property type="match status" value="1"/>
</dbReference>
<evidence type="ECO:0000256" key="1">
    <source>
        <dbReference type="ARBA" id="ARBA00022448"/>
    </source>
</evidence>
<dbReference type="EMBL" id="JACOOX010000001">
    <property type="protein sequence ID" value="MBC5661514.1"/>
    <property type="molecule type" value="Genomic_DNA"/>
</dbReference>
<evidence type="ECO:0000259" key="4">
    <source>
        <dbReference type="PROSITE" id="PS50893"/>
    </source>
</evidence>
<dbReference type="InterPro" id="IPR027417">
    <property type="entry name" value="P-loop_NTPase"/>
</dbReference>
<dbReference type="PANTHER" id="PTHR42939:SF3">
    <property type="entry name" value="ABC TRANSPORTER ATP-BINDING COMPONENT"/>
    <property type="match status" value="1"/>
</dbReference>
<keyword evidence="2" id="KW-0547">Nucleotide-binding</keyword>
<dbReference type="CDD" id="cd03230">
    <property type="entry name" value="ABC_DR_subfamily_A"/>
    <property type="match status" value="1"/>
</dbReference>
<protein>
    <submittedName>
        <fullName evidence="5">ABC transporter ATP-binding protein</fullName>
    </submittedName>
</protein>
<gene>
    <name evidence="5" type="ORF">H8S09_01175</name>
</gene>
<evidence type="ECO:0000256" key="2">
    <source>
        <dbReference type="ARBA" id="ARBA00022741"/>
    </source>
</evidence>
<dbReference type="GO" id="GO:0016887">
    <property type="term" value="F:ATP hydrolysis activity"/>
    <property type="evidence" value="ECO:0007669"/>
    <property type="project" value="InterPro"/>
</dbReference>
<evidence type="ECO:0000256" key="3">
    <source>
        <dbReference type="ARBA" id="ARBA00022840"/>
    </source>
</evidence>
<comment type="caution">
    <text evidence="5">The sequence shown here is derived from an EMBL/GenBank/DDBJ whole genome shotgun (WGS) entry which is preliminary data.</text>
</comment>
<dbReference type="SMART" id="SM00382">
    <property type="entry name" value="AAA"/>
    <property type="match status" value="1"/>
</dbReference>
<reference evidence="5 6" key="1">
    <citation type="submission" date="2020-08" db="EMBL/GenBank/DDBJ databases">
        <title>Genome public.</title>
        <authorList>
            <person name="Liu C."/>
            <person name="Sun Q."/>
        </authorList>
    </citation>
    <scope>NUCLEOTIDE SEQUENCE [LARGE SCALE GENOMIC DNA]</scope>
    <source>
        <strain evidence="5 6">NSJ-10</strain>
    </source>
</reference>
<dbReference type="Proteomes" id="UP000615234">
    <property type="component" value="Unassembled WGS sequence"/>
</dbReference>
<dbReference type="PANTHER" id="PTHR42939">
    <property type="entry name" value="ABC TRANSPORTER ATP-BINDING PROTEIN ALBC-RELATED"/>
    <property type="match status" value="1"/>
</dbReference>
<accession>A0A8I0AEC6</accession>
<dbReference type="Pfam" id="PF00005">
    <property type="entry name" value="ABC_tran"/>
    <property type="match status" value="1"/>
</dbReference>
<dbReference type="InterPro" id="IPR051782">
    <property type="entry name" value="ABC_Transporter_VariousFunc"/>
</dbReference>
<feature type="domain" description="ABC transporter" evidence="4">
    <location>
        <begin position="4"/>
        <end position="229"/>
    </location>
</feature>
<evidence type="ECO:0000313" key="6">
    <source>
        <dbReference type="Proteomes" id="UP000615234"/>
    </source>
</evidence>
<dbReference type="InterPro" id="IPR003439">
    <property type="entry name" value="ABC_transporter-like_ATP-bd"/>
</dbReference>
<evidence type="ECO:0000313" key="5">
    <source>
        <dbReference type="EMBL" id="MBC5661514.1"/>
    </source>
</evidence>
<name>A0A8I0AEC6_9FIRM</name>
<dbReference type="PROSITE" id="PS50893">
    <property type="entry name" value="ABC_TRANSPORTER_2"/>
    <property type="match status" value="1"/>
</dbReference>
<keyword evidence="6" id="KW-1185">Reference proteome</keyword>
<proteinExistence type="predicted"/>
<sequence>MNALEIKNLTKSYPDFTLDNLNLTLPSGCIMGLVGENGAGKSTTIKLILDMIHKDSGSITILGRDNGDNIKLTKEDIGVVLDEVGIPECLTVNQVGKVMKHTFQNWNDAEYSRLVQKLALPDKKQFKEFSRGMKMKLGIAVAMSHNSKLLILDEATSGLDPVVRDEVVEMFSEFTRDESHSVLISSHIVNDLEKLCDYIAFLHKGKLLLCEEKDLLREEYGLVHCSIDEFQAIPFNSVKYKKENAYGVEAMVLRNAVPSDIHISPISIEELFVFMVKEAK</sequence>
<keyword evidence="3 5" id="KW-0067">ATP-binding</keyword>
<dbReference type="Gene3D" id="3.40.50.300">
    <property type="entry name" value="P-loop containing nucleotide triphosphate hydrolases"/>
    <property type="match status" value="1"/>
</dbReference>